<evidence type="ECO:0000256" key="3">
    <source>
        <dbReference type="ARBA" id="ARBA00023274"/>
    </source>
</evidence>
<dbReference type="GO" id="GO:1990904">
    <property type="term" value="C:ribonucleoprotein complex"/>
    <property type="evidence" value="ECO:0007669"/>
    <property type="project" value="UniProtKB-KW"/>
</dbReference>
<dbReference type="InterPro" id="IPR043141">
    <property type="entry name" value="Ribosomal_uL10-like_sf"/>
</dbReference>
<evidence type="ECO:0000256" key="4">
    <source>
        <dbReference type="ARBA" id="ARBA00035202"/>
    </source>
</evidence>
<dbReference type="Pfam" id="PF00466">
    <property type="entry name" value="Ribosomal_L10"/>
    <property type="match status" value="1"/>
</dbReference>
<comment type="similarity">
    <text evidence="1">Belongs to the universal ribosomal protein uL10 family.</text>
</comment>
<dbReference type="Gene3D" id="3.30.70.1730">
    <property type="match status" value="1"/>
</dbReference>
<dbReference type="InterPro" id="IPR001790">
    <property type="entry name" value="Ribosomal_uL10"/>
</dbReference>
<dbReference type="GO" id="GO:0005840">
    <property type="term" value="C:ribosome"/>
    <property type="evidence" value="ECO:0007669"/>
    <property type="project" value="UniProtKB-KW"/>
</dbReference>
<organism evidence="6">
    <name type="scientific">candidate division WOR-3 bacterium</name>
    <dbReference type="NCBI Taxonomy" id="2052148"/>
    <lineage>
        <taxon>Bacteria</taxon>
        <taxon>Bacteria division WOR-3</taxon>
    </lineage>
</organism>
<dbReference type="EMBL" id="DQWE01000250">
    <property type="protein sequence ID" value="HDI83166.1"/>
    <property type="molecule type" value="Genomic_DNA"/>
</dbReference>
<sequence length="59" mass="7034">MPSQKNIAIREEIEEKIEKAKVIFVTDYKGLKVNEITELRKALRKNNVDLKVYKNRLFK</sequence>
<keyword evidence="3" id="KW-0687">Ribonucleoprotein</keyword>
<comment type="caution">
    <text evidence="6">The sequence shown here is derived from an EMBL/GenBank/DDBJ whole genome shotgun (WGS) entry which is preliminary data.</text>
</comment>
<feature type="non-terminal residue" evidence="6">
    <location>
        <position position="59"/>
    </location>
</feature>
<keyword evidence="2 6" id="KW-0689">Ribosomal protein</keyword>
<reference evidence="6" key="1">
    <citation type="journal article" date="2020" name="mSystems">
        <title>Genome- and Community-Level Interaction Insights into Carbon Utilization and Element Cycling Functions of Hydrothermarchaeota in Hydrothermal Sediment.</title>
        <authorList>
            <person name="Zhou Z."/>
            <person name="Liu Y."/>
            <person name="Xu W."/>
            <person name="Pan J."/>
            <person name="Luo Z.H."/>
            <person name="Li M."/>
        </authorList>
    </citation>
    <scope>NUCLEOTIDE SEQUENCE [LARGE SCALE GENOMIC DNA]</scope>
    <source>
        <strain evidence="6">HyVt-102</strain>
    </source>
</reference>
<evidence type="ECO:0000256" key="1">
    <source>
        <dbReference type="ARBA" id="ARBA00008889"/>
    </source>
</evidence>
<accession>A0A7C0VC69</accession>
<proteinExistence type="inferred from homology"/>
<dbReference type="Proteomes" id="UP000885847">
    <property type="component" value="Unassembled WGS sequence"/>
</dbReference>
<name>A0A7C0VC69_UNCW3</name>
<protein>
    <recommendedName>
        <fullName evidence="4">Large ribosomal subunit protein uL10</fullName>
    </recommendedName>
    <alternativeName>
        <fullName evidence="5">50S ribosomal protein L10</fullName>
    </alternativeName>
</protein>
<evidence type="ECO:0000256" key="5">
    <source>
        <dbReference type="ARBA" id="ARBA00035502"/>
    </source>
</evidence>
<gene>
    <name evidence="6" type="primary">rplJ</name>
    <name evidence="6" type="ORF">ENF18_05190</name>
</gene>
<evidence type="ECO:0000313" key="6">
    <source>
        <dbReference type="EMBL" id="HDI83166.1"/>
    </source>
</evidence>
<evidence type="ECO:0000256" key="2">
    <source>
        <dbReference type="ARBA" id="ARBA00022980"/>
    </source>
</evidence>
<dbReference type="InterPro" id="IPR047865">
    <property type="entry name" value="Ribosomal_uL10_bac_type"/>
</dbReference>
<dbReference type="AlphaFoldDB" id="A0A7C0VC69"/>
<dbReference type="PANTHER" id="PTHR11560">
    <property type="entry name" value="39S RIBOSOMAL PROTEIN L10, MITOCHONDRIAL"/>
    <property type="match status" value="1"/>
</dbReference>
<dbReference type="SUPFAM" id="SSF160369">
    <property type="entry name" value="Ribosomal protein L10-like"/>
    <property type="match status" value="1"/>
</dbReference>